<reference evidence="1 2" key="1">
    <citation type="submission" date="2022-05" db="EMBL/GenBank/DDBJ databases">
        <authorList>
            <consortium name="Genoscope - CEA"/>
            <person name="William W."/>
        </authorList>
    </citation>
    <scope>NUCLEOTIDE SEQUENCE [LARGE SCALE GENOMIC DNA]</scope>
</reference>
<comment type="caution">
    <text evidence="1">The sequence shown here is derived from an EMBL/GenBank/DDBJ whole genome shotgun (WGS) entry which is preliminary data.</text>
</comment>
<dbReference type="Proteomes" id="UP001159427">
    <property type="component" value="Unassembled WGS sequence"/>
</dbReference>
<organism evidence="1 2">
    <name type="scientific">Porites evermanni</name>
    <dbReference type="NCBI Taxonomy" id="104178"/>
    <lineage>
        <taxon>Eukaryota</taxon>
        <taxon>Metazoa</taxon>
        <taxon>Cnidaria</taxon>
        <taxon>Anthozoa</taxon>
        <taxon>Hexacorallia</taxon>
        <taxon>Scleractinia</taxon>
        <taxon>Fungiina</taxon>
        <taxon>Poritidae</taxon>
        <taxon>Porites</taxon>
    </lineage>
</organism>
<gene>
    <name evidence="1" type="ORF">PEVE_00009211</name>
</gene>
<keyword evidence="2" id="KW-1185">Reference proteome</keyword>
<proteinExistence type="predicted"/>
<evidence type="ECO:0000313" key="1">
    <source>
        <dbReference type="EMBL" id="CAH3173692.1"/>
    </source>
</evidence>
<evidence type="ECO:0000313" key="2">
    <source>
        <dbReference type="Proteomes" id="UP001159427"/>
    </source>
</evidence>
<accession>A0ABN8R741</accession>
<dbReference type="EMBL" id="CALNXI010001630">
    <property type="protein sequence ID" value="CAH3173692.1"/>
    <property type="molecule type" value="Genomic_DNA"/>
</dbReference>
<name>A0ABN8R741_9CNID</name>
<protein>
    <submittedName>
        <fullName evidence="1">Uncharacterized protein</fullName>
    </submittedName>
</protein>
<sequence>MSSPLNKTSSKRKNKETLIGYAQDVSEVKRNRSNTMDYVTMRIETSPVKTCQALLYSPQKCKILVHSQQMKTPIKIKDYARRSDDKIVINDMTYVEDQGITNVEIQTQETTEPQETIRVRRFKRIQKFDEFSKCPDCSRCLAGMCQDTVKCEQCGNMQSDECSTGMTGKIVMDDQDNKLSVKMGDQVLGQLVDKILNQDEQTLAQKLLFVENVSITYNKDTFIVSKIK</sequence>